<comment type="similarity">
    <text evidence="1 2">Belongs to the metallophosphoesterase superfamily. YfcE family.</text>
</comment>
<comment type="caution">
    <text evidence="4">The sequence shown here is derived from an EMBL/GenBank/DDBJ whole genome shotgun (WGS) entry which is preliminary data.</text>
</comment>
<proteinExistence type="inferred from homology"/>
<dbReference type="AlphaFoldDB" id="A0A0A2EH78"/>
<dbReference type="RefSeq" id="WP_036852953.1">
    <property type="nucleotide sequence ID" value="NZ_JQJD01000061.1"/>
</dbReference>
<dbReference type="InterPro" id="IPR024654">
    <property type="entry name" value="Calcineurin-like_PHP_lpxH"/>
</dbReference>
<evidence type="ECO:0000313" key="5">
    <source>
        <dbReference type="Proteomes" id="UP000030125"/>
    </source>
</evidence>
<organism evidence="4 5">
    <name type="scientific">Porphyromonas cangingivalis</name>
    <dbReference type="NCBI Taxonomy" id="36874"/>
    <lineage>
        <taxon>Bacteria</taxon>
        <taxon>Pseudomonadati</taxon>
        <taxon>Bacteroidota</taxon>
        <taxon>Bacteroidia</taxon>
        <taxon>Bacteroidales</taxon>
        <taxon>Porphyromonadaceae</taxon>
        <taxon>Porphyromonas</taxon>
    </lineage>
</organism>
<gene>
    <name evidence="4" type="ORF">HQ35_10270</name>
</gene>
<dbReference type="GO" id="GO:0046872">
    <property type="term" value="F:metal ion binding"/>
    <property type="evidence" value="ECO:0007669"/>
    <property type="project" value="UniProtKB-KW"/>
</dbReference>
<dbReference type="SUPFAM" id="SSF56300">
    <property type="entry name" value="Metallo-dependent phosphatases"/>
    <property type="match status" value="1"/>
</dbReference>
<dbReference type="GO" id="GO:0016787">
    <property type="term" value="F:hydrolase activity"/>
    <property type="evidence" value="ECO:0007669"/>
    <property type="project" value="UniProtKB-UniRule"/>
</dbReference>
<feature type="domain" description="Calcineurin-like phosphoesterase" evidence="3">
    <location>
        <begin position="3"/>
        <end position="150"/>
    </location>
</feature>
<protein>
    <recommendedName>
        <fullName evidence="2">Phosphoesterase</fullName>
        <ecNumber evidence="2">3.1.4.-</ecNumber>
    </recommendedName>
</protein>
<evidence type="ECO:0000256" key="2">
    <source>
        <dbReference type="RuleBase" id="RU362039"/>
    </source>
</evidence>
<keyword evidence="2" id="KW-0479">Metal-binding</keyword>
<dbReference type="EC" id="3.1.4.-" evidence="2"/>
<dbReference type="Pfam" id="PF12850">
    <property type="entry name" value="Metallophos_2"/>
    <property type="match status" value="1"/>
</dbReference>
<evidence type="ECO:0000256" key="1">
    <source>
        <dbReference type="ARBA" id="ARBA00008950"/>
    </source>
</evidence>
<reference evidence="4 5" key="1">
    <citation type="submission" date="2014-08" db="EMBL/GenBank/DDBJ databases">
        <title>Porphyromonas cangingivalis strain:COT-109_OH1386 Genome sequencing.</title>
        <authorList>
            <person name="Wallis C."/>
            <person name="Deusch O."/>
            <person name="O'Flynn C."/>
            <person name="Davis I."/>
            <person name="Jospin G."/>
            <person name="Darling A.E."/>
            <person name="Coil D.A."/>
            <person name="Alexiev A."/>
            <person name="Horsfall A."/>
            <person name="Kirkwood N."/>
            <person name="Harris S."/>
            <person name="Eisen J.A."/>
        </authorList>
    </citation>
    <scope>NUCLEOTIDE SEQUENCE [LARGE SCALE GENOMIC DNA]</scope>
    <source>
        <strain evidence="5">COT-109 OH1386</strain>
    </source>
</reference>
<accession>A0A0A2EH78</accession>
<dbReference type="Gene3D" id="3.60.21.10">
    <property type="match status" value="1"/>
</dbReference>
<keyword evidence="5" id="KW-1185">Reference proteome</keyword>
<dbReference type="OrthoDB" id="9785951at2"/>
<sequence>MKRIGVLSDTHGTWDDRYAHYFSECDEIWHAGDIGDLSVLEGLRKICPVRAVYGNIDGAVLRRECPAEQVFEVEGAKVLIRHIVGRPGKYSFGISTRLRAERPKILVAGHSHILMVKYDPTFDTLYINPGAACTYGAQVVRTLIRFTIDQGIPKDLEVIELHSR</sequence>
<dbReference type="InterPro" id="IPR000979">
    <property type="entry name" value="Phosphodiesterase_MJ0936/Vps29"/>
</dbReference>
<comment type="cofactor">
    <cofactor evidence="2">
        <name>a divalent metal cation</name>
        <dbReference type="ChEBI" id="CHEBI:60240"/>
    </cofactor>
</comment>
<dbReference type="STRING" id="36874.HQ34_08250"/>
<dbReference type="eggNOG" id="COG0622">
    <property type="taxonomic scope" value="Bacteria"/>
</dbReference>
<evidence type="ECO:0000259" key="3">
    <source>
        <dbReference type="Pfam" id="PF12850"/>
    </source>
</evidence>
<dbReference type="EMBL" id="JQJD01000061">
    <property type="protein sequence ID" value="KGN78268.1"/>
    <property type="molecule type" value="Genomic_DNA"/>
</dbReference>
<evidence type="ECO:0000313" key="4">
    <source>
        <dbReference type="EMBL" id="KGN78268.1"/>
    </source>
</evidence>
<dbReference type="InterPro" id="IPR029052">
    <property type="entry name" value="Metallo-depent_PP-like"/>
</dbReference>
<name>A0A0A2EH78_PORCN</name>
<dbReference type="NCBIfam" id="TIGR00040">
    <property type="entry name" value="yfcE"/>
    <property type="match status" value="1"/>
</dbReference>
<dbReference type="Proteomes" id="UP000030125">
    <property type="component" value="Unassembled WGS sequence"/>
</dbReference>